<evidence type="ECO:0000313" key="3">
    <source>
        <dbReference type="Proteomes" id="UP001348817"/>
    </source>
</evidence>
<gene>
    <name evidence="2" type="ORF">FUAX_54060</name>
</gene>
<dbReference type="CDD" id="cd06259">
    <property type="entry name" value="YdcF-like"/>
    <property type="match status" value="1"/>
</dbReference>
<dbReference type="Gene3D" id="3.40.50.620">
    <property type="entry name" value="HUPs"/>
    <property type="match status" value="1"/>
</dbReference>
<proteinExistence type="predicted"/>
<accession>A0AAU9CLX3</accession>
<name>A0AAU9CLX3_9BACT</name>
<dbReference type="Pfam" id="PF02698">
    <property type="entry name" value="DUF218"/>
    <property type="match status" value="1"/>
</dbReference>
<dbReference type="RefSeq" id="WP_338396198.1">
    <property type="nucleotide sequence ID" value="NZ_AP025323.1"/>
</dbReference>
<dbReference type="InterPro" id="IPR051599">
    <property type="entry name" value="Cell_Envelope_Assoc"/>
</dbReference>
<evidence type="ECO:0000259" key="1">
    <source>
        <dbReference type="Pfam" id="PF02698"/>
    </source>
</evidence>
<geneLocation type="plasmid" evidence="2 3">
    <name>pFA9</name>
</geneLocation>
<reference evidence="2 3" key="1">
    <citation type="submission" date="2021-12" db="EMBL/GenBank/DDBJ databases">
        <title>Genome sequencing of bacteria with rrn-lacking chromosome and rrn-plasmid.</title>
        <authorList>
            <person name="Anda M."/>
            <person name="Iwasaki W."/>
        </authorList>
    </citation>
    <scope>NUCLEOTIDE SEQUENCE [LARGE SCALE GENOMIC DNA]</scope>
    <source>
        <strain evidence="2 3">DSM 100852</strain>
        <plasmid evidence="2 3">pFA9</plasmid>
    </source>
</reference>
<feature type="domain" description="DUF218" evidence="1">
    <location>
        <begin position="35"/>
        <end position="175"/>
    </location>
</feature>
<evidence type="ECO:0000313" key="2">
    <source>
        <dbReference type="EMBL" id="BDD12974.1"/>
    </source>
</evidence>
<dbReference type="AlphaFoldDB" id="A0AAU9CLX3"/>
<dbReference type="EMBL" id="AP025323">
    <property type="protein sequence ID" value="BDD12974.1"/>
    <property type="molecule type" value="Genomic_DNA"/>
</dbReference>
<dbReference type="Proteomes" id="UP001348817">
    <property type="component" value="Plasmid pFA9"/>
</dbReference>
<organism evidence="2 3">
    <name type="scientific">Fulvitalea axinellae</name>
    <dbReference type="NCBI Taxonomy" id="1182444"/>
    <lineage>
        <taxon>Bacteria</taxon>
        <taxon>Pseudomonadati</taxon>
        <taxon>Bacteroidota</taxon>
        <taxon>Cytophagia</taxon>
        <taxon>Cytophagales</taxon>
        <taxon>Persicobacteraceae</taxon>
        <taxon>Fulvitalea</taxon>
    </lineage>
</organism>
<sequence>MKTLKYIHLILFVWILAHLTYTAVDGLTGTPPPSDFAVVFGNTVNPDGSLSPRLKARVDKSLELYEKRLVKKIFVSGGIGKEGHPEGTRMAEYLRKKGIPPQDILTDDKGNNTRLTAQNFVETQGKKSSVIVVSQYYHLTRAKLAFAQEGLTKVSSVSADYHEKRDAVSLLREFLAYYKYLLFP</sequence>
<protein>
    <recommendedName>
        <fullName evidence="1">DUF218 domain-containing protein</fullName>
    </recommendedName>
</protein>
<dbReference type="PANTHER" id="PTHR30336:SF20">
    <property type="entry name" value="DUF218 DOMAIN-CONTAINING PROTEIN"/>
    <property type="match status" value="1"/>
</dbReference>
<dbReference type="InterPro" id="IPR014729">
    <property type="entry name" value="Rossmann-like_a/b/a_fold"/>
</dbReference>
<keyword evidence="2" id="KW-0614">Plasmid</keyword>
<keyword evidence="3" id="KW-1185">Reference proteome</keyword>
<dbReference type="PANTHER" id="PTHR30336">
    <property type="entry name" value="INNER MEMBRANE PROTEIN, PROBABLE PERMEASE"/>
    <property type="match status" value="1"/>
</dbReference>
<dbReference type="InterPro" id="IPR003848">
    <property type="entry name" value="DUF218"/>
</dbReference>
<dbReference type="KEGG" id="fax:FUAX_54060"/>
<dbReference type="GO" id="GO:0005886">
    <property type="term" value="C:plasma membrane"/>
    <property type="evidence" value="ECO:0007669"/>
    <property type="project" value="TreeGrafter"/>
</dbReference>